<dbReference type="EMBL" id="JAOPJF010000055">
    <property type="protein sequence ID" value="KAK1142044.1"/>
    <property type="molecule type" value="Genomic_DNA"/>
</dbReference>
<evidence type="ECO:0000313" key="2">
    <source>
        <dbReference type="Proteomes" id="UP001177260"/>
    </source>
</evidence>
<sequence length="2320" mass="260225">MVETDISAILAGVGEGLKSKQRRDQEEASDELRDRMALITRDKPNEQLREDCDTLCRFLGQLILHGDSNEILGGLLALDRLIDILAGNAAQIVPRFVNYLNKALQSDDVHTLVCASKTLGRLVPQSGFLAKELVKSEVRSALEHIHSANPGSKRLLAAFLTIKELATNAPSLMLPYVVEVFELAWVGLRNCDPLVCATAGGAIGLDSSAIQLIFGSLLLRKELAVHYVILTIEQQKETCEFIFRLSSHRNPRIQAQIITLLPILATHSPLVFAQTYLGPSMTFLKTQLKKGKERDAVFRTIGEMAIAMGDSMSPYLGDITRYVREGLTMKGKGRTHINNASILDCIRMLSLALGPTFSGYAQKLLALMLTCDITNELRDSLQTTAEHIPSLRPCIQTDFLALLERFLLDRDACTDSDTQPPARTTSNDHHIPTHPRDDTFVFALNVLGDFDFGSLPTSAIVQKVMFKYVEHESPEVRKTAALTCCRYFLRDFMLKRPGCKLPRIPPDALRRLLSLGIGDPDANIRGAVLSAFSSEFDGLLAQPDHIRSLFLGTNDEIFHVRIAAMCIIGRLSSINPAYVLPSLRKLLLNLLTGLTFAKAVPEKLETLRMINVFASNSTSLLETYVAPILDVLLPKATDESQAVTTATLNAIANLFKFAGPSARDYGARLMPSLLSSLASLTSNTRREAALEAISQLAQNSGRATSPYIEFPELLPALIKMVKVEEVESIRLSMVRLLGALGALDPVKCPGTNGSTLELHRVNQVLKESKIDSHMRRLDLTDAEVFLSEVFNALMDNVLSQPSLRIFHPSAIDAIVMVCKVTGMQCTSFLEKVIPTFLSVIRASSEDTFGYYFSQLSVLVDVIRQHIRPYLTEIINTIRMFWHNMNQAPLISLIETLSIHMGDEIKRYISNLLLMIIATLERGTSSAAQRILHLLVVLGNTVEEYMHVIVPSLIRVLSGPGYPIKVRKSAIDCITSLSEEVDLSDLSSPVVQSLVDVLSGNEHVLVQASMNCLCALMRLLGQEFMCYTRTVNNALARYHINHDGYSTLLCKLQKGESLPPRLDTNARNERNQIMYERPLMRQRELNINLERLKNAWDTSRVSTTREWQQWVQELTLHLLEESPCATVRACANLAELYHPFAKSLFNTAFASCWAALPEQYQQSLAESLVDALSSPSSSYNITSTVLNLSEFMDRCNMYLPLETRVMSYHAKKSHTYAKALRYEELHFDADQSMSTLETLMAINNNLQQPDSAHGILRTSHELGKSGIKESWLEKLHYWKAALASYVKRERNCESAKDCEDWDIVLGKIRCLHALEDWKALSEIADEKWSRASPEHQRAIAPLAATAAWRLKNWELMQTLFGGIKRGTADRSFFGAVLAVHCDQLEIAAAHIRDAQKKLDPELTIMLDDSYGRSYEVIVRLQMLAELEEIIIYKKSRDSERRRQIHEMWNQRLLGCQRSVEVWQRILNLRTLSGCSVEDDIEIWIKFANMCRKENRLDMAKEAIASVEEAALNLQGPPPKEIKLARLRIDWQLGRRKEAFDGLNTLTRSLEHQLPRGKQSKLSLSEKDKLVGFRSIRKVISKCYRTLADWQTVLHEGEWNLKHIEAVLDAYHTSMQHSKDSYKACHAWALAAYKTARVIGRDPSSKSKMPEGTLRGYIILAIEALFQSISLSSNSPLQDILRILTLWFTHGNEKEVNITVNGGFSLISLDAWLAVSPQLVARITSPSKLVRTTVQRLLTEVAKSHPQALVYPLTVAMKSQVARRSQSACGIISDMRRHSLNLVLQADTISQELIRVAALWHELWHEALEEASRVCFVHGDIEGMINMLRPLHAMMEAGPVTLNEIAFVHSFGRYLAEAKQYCRAYLASRAVGDVNHAWGLYTLVYEGIGTQLPLMLQLKMGSISPKLKSCVNLDIAVPGTYRNHASPVVKVARFDPNLPVIESRKRPRRLKIVGDDGNVYMYLLKGQEDIRQDERVMQLFGLVNTLFAGDSESVRRQLAVQPFQAIPLSQSSGLLGWVSNSDTILSLIKEHREARQIKFNIELSLMLRMSPNYYKLPLLGKIETFQDAMAKTTGKDLYQVLWLKSASSEAWLGHRTHYTRSLAVMSIVGYILGLGDRHPSNLLMHRDTGNIVHVDFGDCFDVALQRDQFPEKVPFRLTRMMVVAMGIGNLEGNFRAACEIVVRVLRTHKDSIMAILEAFLHDPVLTWQMGSQPPDPQSPKSSDLEGLGDLGQFTESPSFRRSSVLGAGVLDPHQGVDKNSAGNEEVLNARAVEVLSRVEHKLTGCDFRRGQMGVEEQVRKLIEEATNIENLCQHYVGWCAFW</sequence>
<accession>A0ACC3AX37</accession>
<keyword evidence="1" id="KW-0418">Kinase</keyword>
<protein>
    <submittedName>
        <fullName evidence="1">Phosphatidylinositol kinase- protein kinase tor1</fullName>
        <ecNumber evidence="1">2.7.11.1</ecNumber>
    </submittedName>
</protein>
<proteinExistence type="predicted"/>
<comment type="caution">
    <text evidence="1">The sequence shown here is derived from an EMBL/GenBank/DDBJ whole genome shotgun (WGS) entry which is preliminary data.</text>
</comment>
<reference evidence="1 2" key="1">
    <citation type="journal article" date="2023" name="ACS Omega">
        <title>Identification of the Neoaspergillic Acid Biosynthesis Gene Cluster by Establishing an In Vitro CRISPR-Ribonucleoprotein Genetic System in Aspergillus melleus.</title>
        <authorList>
            <person name="Yuan B."/>
            <person name="Grau M.F."/>
            <person name="Murata R.M."/>
            <person name="Torok T."/>
            <person name="Venkateswaran K."/>
            <person name="Stajich J.E."/>
            <person name="Wang C.C.C."/>
        </authorList>
    </citation>
    <scope>NUCLEOTIDE SEQUENCE [LARGE SCALE GENOMIC DNA]</scope>
    <source>
        <strain evidence="1 2">IMV 1140</strain>
    </source>
</reference>
<gene>
    <name evidence="1" type="primary">TOR1_1</name>
    <name evidence="1" type="ORF">N8T08_008250</name>
</gene>
<organism evidence="1 2">
    <name type="scientific">Aspergillus melleus</name>
    <dbReference type="NCBI Taxonomy" id="138277"/>
    <lineage>
        <taxon>Eukaryota</taxon>
        <taxon>Fungi</taxon>
        <taxon>Dikarya</taxon>
        <taxon>Ascomycota</taxon>
        <taxon>Pezizomycotina</taxon>
        <taxon>Eurotiomycetes</taxon>
        <taxon>Eurotiomycetidae</taxon>
        <taxon>Eurotiales</taxon>
        <taxon>Aspergillaceae</taxon>
        <taxon>Aspergillus</taxon>
        <taxon>Aspergillus subgen. Circumdati</taxon>
    </lineage>
</organism>
<dbReference type="Proteomes" id="UP001177260">
    <property type="component" value="Unassembled WGS sequence"/>
</dbReference>
<evidence type="ECO:0000313" key="1">
    <source>
        <dbReference type="EMBL" id="KAK1142044.1"/>
    </source>
</evidence>
<name>A0ACC3AX37_9EURO</name>
<keyword evidence="2" id="KW-1185">Reference proteome</keyword>
<keyword evidence="1" id="KW-0808">Transferase</keyword>
<dbReference type="EC" id="2.7.11.1" evidence="1"/>